<evidence type="ECO:0000256" key="3">
    <source>
        <dbReference type="ARBA" id="ARBA00023125"/>
    </source>
</evidence>
<dbReference type="PRINTS" id="PR00455">
    <property type="entry name" value="HTHTETR"/>
</dbReference>
<keyword evidence="3 5" id="KW-0238">DNA-binding</keyword>
<dbReference type="InterPro" id="IPR036271">
    <property type="entry name" value="Tet_transcr_reg_TetR-rel_C_sf"/>
</dbReference>
<dbReference type="AlphaFoldDB" id="A0A1B1URI8"/>
<dbReference type="PANTHER" id="PTHR30055:SF226">
    <property type="entry name" value="HTH-TYPE TRANSCRIPTIONAL REGULATOR PKSA"/>
    <property type="match status" value="1"/>
</dbReference>
<sequence>MRKLDPEKHEKKRQEILGAAMRCFLRSGLKGASTAEICGEAGISPGHLYHYFESKDAIIAALAEGRLEKISERLKDIVSGGRSVVAALLSELEGQPGGPAGFALFFEILAESRRNPELGKIVHGHNRSMRGLLAEVVRYGQSRGEIQTQLDPEVAGAAIIGLTHAVKAVALQDPKQDASKVVSLLQQLLVRLLTTSLEDARKEPGRTKKALARSRA</sequence>
<evidence type="ECO:0000256" key="2">
    <source>
        <dbReference type="ARBA" id="ARBA00023015"/>
    </source>
</evidence>
<dbReference type="InterPro" id="IPR023772">
    <property type="entry name" value="DNA-bd_HTH_TetR-type_CS"/>
</dbReference>
<feature type="domain" description="HTH tetR-type" evidence="6">
    <location>
        <begin position="10"/>
        <end position="70"/>
    </location>
</feature>
<dbReference type="GO" id="GO:0000976">
    <property type="term" value="F:transcription cis-regulatory region binding"/>
    <property type="evidence" value="ECO:0007669"/>
    <property type="project" value="TreeGrafter"/>
</dbReference>
<dbReference type="EMBL" id="CP016428">
    <property type="protein sequence ID" value="ANW05306.1"/>
    <property type="molecule type" value="Genomic_DNA"/>
</dbReference>
<keyword evidence="1" id="KW-0678">Repressor</keyword>
<evidence type="ECO:0000256" key="5">
    <source>
        <dbReference type="PROSITE-ProRule" id="PRU00335"/>
    </source>
</evidence>
<dbReference type="GO" id="GO:0003700">
    <property type="term" value="F:DNA-binding transcription factor activity"/>
    <property type="evidence" value="ECO:0007669"/>
    <property type="project" value="TreeGrafter"/>
</dbReference>
<dbReference type="Gene3D" id="1.10.357.10">
    <property type="entry name" value="Tetracycline Repressor, domain 2"/>
    <property type="match status" value="1"/>
</dbReference>
<dbReference type="Pfam" id="PF13977">
    <property type="entry name" value="TetR_C_6"/>
    <property type="match status" value="1"/>
</dbReference>
<dbReference type="InterPro" id="IPR050109">
    <property type="entry name" value="HTH-type_TetR-like_transc_reg"/>
</dbReference>
<dbReference type="InterPro" id="IPR001647">
    <property type="entry name" value="HTH_TetR"/>
</dbReference>
<dbReference type="STRING" id="1274631.LMTR13_05040"/>
<evidence type="ECO:0000313" key="7">
    <source>
        <dbReference type="EMBL" id="ANW05306.1"/>
    </source>
</evidence>
<organism evidence="7 8">
    <name type="scientific">Bradyrhizobium icense</name>
    <dbReference type="NCBI Taxonomy" id="1274631"/>
    <lineage>
        <taxon>Bacteria</taxon>
        <taxon>Pseudomonadati</taxon>
        <taxon>Pseudomonadota</taxon>
        <taxon>Alphaproteobacteria</taxon>
        <taxon>Hyphomicrobiales</taxon>
        <taxon>Nitrobacteraceae</taxon>
        <taxon>Bradyrhizobium</taxon>
    </lineage>
</organism>
<keyword evidence="8" id="KW-1185">Reference proteome</keyword>
<dbReference type="Pfam" id="PF00440">
    <property type="entry name" value="TetR_N"/>
    <property type="match status" value="1"/>
</dbReference>
<keyword evidence="2" id="KW-0805">Transcription regulation</keyword>
<gene>
    <name evidence="7" type="ORF">LMTR13_05040</name>
</gene>
<dbReference type="InterPro" id="IPR039538">
    <property type="entry name" value="BetI_C"/>
</dbReference>
<protein>
    <recommendedName>
        <fullName evidence="6">HTH tetR-type domain-containing protein</fullName>
    </recommendedName>
</protein>
<dbReference type="PANTHER" id="PTHR30055">
    <property type="entry name" value="HTH-TYPE TRANSCRIPTIONAL REGULATOR RUTR"/>
    <property type="match status" value="1"/>
</dbReference>
<name>A0A1B1URI8_9BRAD</name>
<proteinExistence type="predicted"/>
<dbReference type="SUPFAM" id="SSF48498">
    <property type="entry name" value="Tetracyclin repressor-like, C-terminal domain"/>
    <property type="match status" value="1"/>
</dbReference>
<feature type="DNA-binding region" description="H-T-H motif" evidence="5">
    <location>
        <begin position="33"/>
        <end position="52"/>
    </location>
</feature>
<dbReference type="PROSITE" id="PS50977">
    <property type="entry name" value="HTH_TETR_2"/>
    <property type="match status" value="1"/>
</dbReference>
<dbReference type="SUPFAM" id="SSF46689">
    <property type="entry name" value="Homeodomain-like"/>
    <property type="match status" value="1"/>
</dbReference>
<accession>A0A1B1URI8</accession>
<evidence type="ECO:0000256" key="1">
    <source>
        <dbReference type="ARBA" id="ARBA00022491"/>
    </source>
</evidence>
<evidence type="ECO:0000313" key="8">
    <source>
        <dbReference type="Proteomes" id="UP000092839"/>
    </source>
</evidence>
<dbReference type="Proteomes" id="UP000092839">
    <property type="component" value="Chromosome"/>
</dbReference>
<keyword evidence="4" id="KW-0804">Transcription</keyword>
<evidence type="ECO:0000259" key="6">
    <source>
        <dbReference type="PROSITE" id="PS50977"/>
    </source>
</evidence>
<reference evidence="7 8" key="1">
    <citation type="submission" date="2016-07" db="EMBL/GenBank/DDBJ databases">
        <title>Complete genome sequence of Bradyrhizobium icense LMTR 13T, a potential inoculant strain isolated from lima bean (Phaseolus lunatus) in Peru.</title>
        <authorList>
            <person name="Ormeno-Orrillo E."/>
            <person name="Duran D."/>
            <person name="Rogel M.A."/>
            <person name="Rey L."/>
            <person name="Imperial J."/>
            <person name="Ruiz-Argueso T."/>
            <person name="Martinez-Romero E."/>
        </authorList>
    </citation>
    <scope>NUCLEOTIDE SEQUENCE [LARGE SCALE GENOMIC DNA]</scope>
    <source>
        <strain evidence="7 8">LMTR 13</strain>
    </source>
</reference>
<dbReference type="PROSITE" id="PS01081">
    <property type="entry name" value="HTH_TETR_1"/>
    <property type="match status" value="1"/>
</dbReference>
<dbReference type="InterPro" id="IPR009057">
    <property type="entry name" value="Homeodomain-like_sf"/>
</dbReference>
<dbReference type="KEGG" id="bic:LMTR13_05040"/>
<evidence type="ECO:0000256" key="4">
    <source>
        <dbReference type="ARBA" id="ARBA00023163"/>
    </source>
</evidence>